<protein>
    <recommendedName>
        <fullName evidence="5 9">Riboflavin synthase</fullName>
        <ecNumber evidence="4 9">2.5.1.9</ecNumber>
    </recommendedName>
</protein>
<evidence type="ECO:0000313" key="13">
    <source>
        <dbReference type="Proteomes" id="UP001610063"/>
    </source>
</evidence>
<dbReference type="NCBIfam" id="NF006767">
    <property type="entry name" value="PRK09289.1"/>
    <property type="match status" value="1"/>
</dbReference>
<dbReference type="EC" id="2.5.1.9" evidence="4 9"/>
<feature type="domain" description="Lumazine-binding" evidence="11">
    <location>
        <begin position="96"/>
        <end position="191"/>
    </location>
</feature>
<dbReference type="Pfam" id="PF00677">
    <property type="entry name" value="Lum_binding"/>
    <property type="match status" value="2"/>
</dbReference>
<sequence length="195" mass="21799">MFTGIIESLGNLKETKRDGTNLHLKISSDISHELKVDQSVNHNGICLTVTEVQDGAHWVTAIDETLKRTNLGTLSPGDEINLERCLQMNGRFDGHIVQGHVDTTAVVERVEDKDGSWIYRFELGPSDEVMVEKGSVCINGVSLTCFDISENFFSVGIIPYTFDHTNFRNLRKGSIVNIEFDIIGKYIKKLQTKPA</sequence>
<keyword evidence="13" id="KW-1185">Reference proteome</keyword>
<organism evidence="12 13">
    <name type="scientific">Marinoscillum luteum</name>
    <dbReference type="NCBI Taxonomy" id="861051"/>
    <lineage>
        <taxon>Bacteria</taxon>
        <taxon>Pseudomonadati</taxon>
        <taxon>Bacteroidota</taxon>
        <taxon>Cytophagia</taxon>
        <taxon>Cytophagales</taxon>
        <taxon>Reichenbachiellaceae</taxon>
        <taxon>Marinoscillum</taxon>
    </lineage>
</organism>
<evidence type="ECO:0000256" key="3">
    <source>
        <dbReference type="ARBA" id="ARBA00004887"/>
    </source>
</evidence>
<proteinExistence type="predicted"/>
<evidence type="ECO:0000256" key="10">
    <source>
        <dbReference type="PROSITE-ProRule" id="PRU00524"/>
    </source>
</evidence>
<evidence type="ECO:0000256" key="8">
    <source>
        <dbReference type="ARBA" id="ARBA00022737"/>
    </source>
</evidence>
<dbReference type="EMBL" id="JBIPKE010000012">
    <property type="protein sequence ID" value="MFH6982539.1"/>
    <property type="molecule type" value="Genomic_DNA"/>
</dbReference>
<evidence type="ECO:0000256" key="4">
    <source>
        <dbReference type="ARBA" id="ARBA00012827"/>
    </source>
</evidence>
<dbReference type="InterPro" id="IPR023366">
    <property type="entry name" value="ATP_synth_asu-like_sf"/>
</dbReference>
<dbReference type="CDD" id="cd00402">
    <property type="entry name" value="Riboflavin_synthase_like"/>
    <property type="match status" value="1"/>
</dbReference>
<evidence type="ECO:0000256" key="2">
    <source>
        <dbReference type="ARBA" id="ARBA00002803"/>
    </source>
</evidence>
<feature type="repeat" description="Lumazine-binding" evidence="10">
    <location>
        <begin position="1"/>
        <end position="95"/>
    </location>
</feature>
<dbReference type="PANTHER" id="PTHR21098:SF12">
    <property type="entry name" value="RIBOFLAVIN SYNTHASE"/>
    <property type="match status" value="1"/>
</dbReference>
<dbReference type="Proteomes" id="UP001610063">
    <property type="component" value="Unassembled WGS sequence"/>
</dbReference>
<evidence type="ECO:0000313" key="12">
    <source>
        <dbReference type="EMBL" id="MFH6982539.1"/>
    </source>
</evidence>
<comment type="pathway">
    <text evidence="3">Cofactor biosynthesis; riboflavin biosynthesis; riboflavin from 2-hydroxy-3-oxobutyl phosphate and 5-amino-6-(D-ribitylamino)uracil: step 2/2.</text>
</comment>
<keyword evidence="8" id="KW-0677">Repeat</keyword>
<comment type="function">
    <text evidence="2">Catalyzes the dismutation of two molecules of 6,7-dimethyl-8-ribityllumazine, resulting in the formation of riboflavin and 5-amino-6-(D-ribitylamino)uracil.</text>
</comment>
<dbReference type="GO" id="GO:0004746">
    <property type="term" value="F:riboflavin synthase activity"/>
    <property type="evidence" value="ECO:0007669"/>
    <property type="project" value="UniProtKB-EC"/>
</dbReference>
<evidence type="ECO:0000256" key="9">
    <source>
        <dbReference type="NCBIfam" id="TIGR00187"/>
    </source>
</evidence>
<evidence type="ECO:0000256" key="6">
    <source>
        <dbReference type="ARBA" id="ARBA00022619"/>
    </source>
</evidence>
<reference evidence="12 13" key="1">
    <citation type="journal article" date="2013" name="Int. J. Syst. Evol. Microbiol.">
        <title>Marinoscillum luteum sp. nov., isolated from marine sediment.</title>
        <authorList>
            <person name="Cha I.T."/>
            <person name="Park S.J."/>
            <person name="Kim S.J."/>
            <person name="Kim J.G."/>
            <person name="Jung M.Y."/>
            <person name="Shin K.S."/>
            <person name="Kwon K.K."/>
            <person name="Yang S.H."/>
            <person name="Seo Y.S."/>
            <person name="Rhee S.K."/>
        </authorList>
    </citation>
    <scope>NUCLEOTIDE SEQUENCE [LARGE SCALE GENOMIC DNA]</scope>
    <source>
        <strain evidence="12 13">KCTC 23939</strain>
    </source>
</reference>
<dbReference type="InterPro" id="IPR026017">
    <property type="entry name" value="Lumazine-bd_dom"/>
</dbReference>
<accession>A0ABW7N741</accession>
<evidence type="ECO:0000259" key="11">
    <source>
        <dbReference type="PROSITE" id="PS51177"/>
    </source>
</evidence>
<dbReference type="RefSeq" id="WP_395416231.1">
    <property type="nucleotide sequence ID" value="NZ_JBIPKE010000012.1"/>
</dbReference>
<gene>
    <name evidence="12" type="ORF">ACHKAR_03770</name>
</gene>
<dbReference type="PROSITE" id="PS51177">
    <property type="entry name" value="LUMAZINE_BIND"/>
    <property type="match status" value="2"/>
</dbReference>
<dbReference type="InterPro" id="IPR017938">
    <property type="entry name" value="Riboflavin_synthase-like_b-brl"/>
</dbReference>
<evidence type="ECO:0000256" key="1">
    <source>
        <dbReference type="ARBA" id="ARBA00000968"/>
    </source>
</evidence>
<feature type="repeat" description="Lumazine-binding" evidence="10">
    <location>
        <begin position="96"/>
        <end position="191"/>
    </location>
</feature>
<dbReference type="SUPFAM" id="SSF63380">
    <property type="entry name" value="Riboflavin synthase domain-like"/>
    <property type="match status" value="2"/>
</dbReference>
<evidence type="ECO:0000256" key="5">
    <source>
        <dbReference type="ARBA" id="ARBA00013950"/>
    </source>
</evidence>
<feature type="domain" description="Lumazine-binding" evidence="11">
    <location>
        <begin position="1"/>
        <end position="95"/>
    </location>
</feature>
<name>A0ABW7N741_9BACT</name>
<keyword evidence="7 12" id="KW-0808">Transferase</keyword>
<dbReference type="PIRSF" id="PIRSF000498">
    <property type="entry name" value="Riboflavin_syn_A"/>
    <property type="match status" value="1"/>
</dbReference>
<dbReference type="NCBIfam" id="TIGR00187">
    <property type="entry name" value="ribE"/>
    <property type="match status" value="1"/>
</dbReference>
<keyword evidence="6" id="KW-0686">Riboflavin biosynthesis</keyword>
<dbReference type="InterPro" id="IPR001783">
    <property type="entry name" value="Lumazine-bd"/>
</dbReference>
<dbReference type="PANTHER" id="PTHR21098">
    <property type="entry name" value="RIBOFLAVIN SYNTHASE ALPHA CHAIN"/>
    <property type="match status" value="1"/>
</dbReference>
<evidence type="ECO:0000256" key="7">
    <source>
        <dbReference type="ARBA" id="ARBA00022679"/>
    </source>
</evidence>
<dbReference type="Gene3D" id="2.40.30.20">
    <property type="match status" value="2"/>
</dbReference>
<comment type="caution">
    <text evidence="12">The sequence shown here is derived from an EMBL/GenBank/DDBJ whole genome shotgun (WGS) entry which is preliminary data.</text>
</comment>
<comment type="catalytic activity">
    <reaction evidence="1">
        <text>2 6,7-dimethyl-8-(1-D-ribityl)lumazine + H(+) = 5-amino-6-(D-ribitylamino)uracil + riboflavin</text>
        <dbReference type="Rhea" id="RHEA:20772"/>
        <dbReference type="ChEBI" id="CHEBI:15378"/>
        <dbReference type="ChEBI" id="CHEBI:15934"/>
        <dbReference type="ChEBI" id="CHEBI:57986"/>
        <dbReference type="ChEBI" id="CHEBI:58201"/>
        <dbReference type="EC" id="2.5.1.9"/>
    </reaction>
</comment>